<evidence type="ECO:0000313" key="2">
    <source>
        <dbReference type="EMBL" id="KKQ94908.1"/>
    </source>
</evidence>
<comment type="caution">
    <text evidence="2">The sequence shown here is derived from an EMBL/GenBank/DDBJ whole genome shotgun (WGS) entry which is preliminary data.</text>
</comment>
<dbReference type="SUPFAM" id="SSF53335">
    <property type="entry name" value="S-adenosyl-L-methionine-dependent methyltransferases"/>
    <property type="match status" value="1"/>
</dbReference>
<dbReference type="Gene3D" id="3.40.50.150">
    <property type="entry name" value="Vaccinia Virus protein VP39"/>
    <property type="match status" value="1"/>
</dbReference>
<dbReference type="CDD" id="cd02440">
    <property type="entry name" value="AdoMet_MTases"/>
    <property type="match status" value="1"/>
</dbReference>
<sequence length="239" mass="27805">MKNLWDDIAKDYDNISKVSQAHHDKFDYVAKIISDLKPKTILDIGCGSGLLEEFLIKKSYQGQIEALDFSKKMLGIAKVKIGDKPNITFNIWDLNDTLPYKEESFDCIVAINVIFFLAKPEKLINNLFFLLNENGYLILINPKPKGSTKEFFKEQYKSKTFVEIVKEIFKDIISIKSLIKVLRVQRKLDNYNNKGRIKYQDFNEIKDMLESVGFIIERCEEIQAKQNWIFVVKKKASSE</sequence>
<dbReference type="InterPro" id="IPR029063">
    <property type="entry name" value="SAM-dependent_MTases_sf"/>
</dbReference>
<dbReference type="EMBL" id="LBVV01000006">
    <property type="protein sequence ID" value="KKQ94908.1"/>
    <property type="molecule type" value="Genomic_DNA"/>
</dbReference>
<reference evidence="2" key="1">
    <citation type="journal article" date="2015" name="Nature">
        <title>rRNA introns, odd ribosomes, and small enigmatic genomes across a large radiation of phyla.</title>
        <authorList>
            <person name="Brown C.T."/>
            <person name="Hug L.A."/>
            <person name="Thomas B.C."/>
            <person name="Sharon I."/>
            <person name="Castelle C.J."/>
            <person name="Singh A."/>
            <person name="Wilkins M.J."/>
            <person name="Williams K.H."/>
            <person name="Banfield J.F."/>
        </authorList>
    </citation>
    <scope>NUCLEOTIDE SEQUENCE [LARGE SCALE GENOMIC DNA]</scope>
</reference>
<dbReference type="InterPro" id="IPR013216">
    <property type="entry name" value="Methyltransf_11"/>
</dbReference>
<dbReference type="GO" id="GO:0008757">
    <property type="term" value="F:S-adenosylmethionine-dependent methyltransferase activity"/>
    <property type="evidence" value="ECO:0007669"/>
    <property type="project" value="InterPro"/>
</dbReference>
<evidence type="ECO:0000259" key="1">
    <source>
        <dbReference type="Pfam" id="PF08241"/>
    </source>
</evidence>
<keyword evidence="2" id="KW-0489">Methyltransferase</keyword>
<protein>
    <submittedName>
        <fullName evidence="2">Malonyl-CoA O-methyltransferase BioC 1</fullName>
    </submittedName>
</protein>
<dbReference type="Pfam" id="PF08241">
    <property type="entry name" value="Methyltransf_11"/>
    <property type="match status" value="1"/>
</dbReference>
<evidence type="ECO:0000313" key="3">
    <source>
        <dbReference type="Proteomes" id="UP000034207"/>
    </source>
</evidence>
<dbReference type="PANTHER" id="PTHR43861">
    <property type="entry name" value="TRANS-ACONITATE 2-METHYLTRANSFERASE-RELATED"/>
    <property type="match status" value="1"/>
</dbReference>
<dbReference type="STRING" id="1618345.UT18_C0006G0006"/>
<name>A0A0G0LSL1_UNCC2</name>
<feature type="domain" description="Methyltransferase type 11" evidence="1">
    <location>
        <begin position="42"/>
        <end position="139"/>
    </location>
</feature>
<accession>A0A0G0LSL1</accession>
<gene>
    <name evidence="2" type="ORF">UT18_C0006G0006</name>
</gene>
<dbReference type="Proteomes" id="UP000034207">
    <property type="component" value="Unassembled WGS sequence"/>
</dbReference>
<dbReference type="GO" id="GO:0032259">
    <property type="term" value="P:methylation"/>
    <property type="evidence" value="ECO:0007669"/>
    <property type="project" value="UniProtKB-KW"/>
</dbReference>
<keyword evidence="2" id="KW-0808">Transferase</keyword>
<dbReference type="AlphaFoldDB" id="A0A0G0LSL1"/>
<proteinExistence type="predicted"/>
<organism evidence="2 3">
    <name type="scientific">candidate division CPR2 bacterium GW2011_GWC2_39_10</name>
    <dbReference type="NCBI Taxonomy" id="1618345"/>
    <lineage>
        <taxon>Bacteria</taxon>
        <taxon>Bacteria division CPR2</taxon>
    </lineage>
</organism>